<dbReference type="InterPro" id="IPR010451">
    <property type="entry name" value="Acetoacetate_decarboxylase"/>
</dbReference>
<accession>A0ABR9L2K5</accession>
<dbReference type="RefSeq" id="WP_192741983.1">
    <property type="nucleotide sequence ID" value="NZ_JADBEJ010000001.1"/>
</dbReference>
<dbReference type="SUPFAM" id="SSF160104">
    <property type="entry name" value="Acetoacetate decarboxylase-like"/>
    <property type="match status" value="1"/>
</dbReference>
<dbReference type="GO" id="GO:0047602">
    <property type="term" value="F:acetoacetate decarboxylase activity"/>
    <property type="evidence" value="ECO:0007669"/>
    <property type="project" value="UniProtKB-EC"/>
</dbReference>
<keyword evidence="2" id="KW-1185">Reference proteome</keyword>
<dbReference type="Pfam" id="PF06314">
    <property type="entry name" value="ADC"/>
    <property type="match status" value="1"/>
</dbReference>
<proteinExistence type="predicted"/>
<organism evidence="1 2">
    <name type="scientific">Amycolatopsis roodepoortensis</name>
    <dbReference type="NCBI Taxonomy" id="700274"/>
    <lineage>
        <taxon>Bacteria</taxon>
        <taxon>Bacillati</taxon>
        <taxon>Actinomycetota</taxon>
        <taxon>Actinomycetes</taxon>
        <taxon>Pseudonocardiales</taxon>
        <taxon>Pseudonocardiaceae</taxon>
        <taxon>Amycolatopsis</taxon>
    </lineage>
</organism>
<dbReference type="Proteomes" id="UP000656548">
    <property type="component" value="Unassembled WGS sequence"/>
</dbReference>
<reference evidence="1 2" key="1">
    <citation type="submission" date="2020-10" db="EMBL/GenBank/DDBJ databases">
        <title>Sequencing the genomes of 1000 actinobacteria strains.</title>
        <authorList>
            <person name="Klenk H.-P."/>
        </authorList>
    </citation>
    <scope>NUCLEOTIDE SEQUENCE [LARGE SCALE GENOMIC DNA]</scope>
    <source>
        <strain evidence="1 2">DSM 46661</strain>
    </source>
</reference>
<keyword evidence="1" id="KW-0456">Lyase</keyword>
<protein>
    <submittedName>
        <fullName evidence="1">Acetoacetate decarboxylase</fullName>
        <ecNumber evidence="1">4.1.1.4</ecNumber>
    </submittedName>
</protein>
<dbReference type="Gene3D" id="2.40.400.10">
    <property type="entry name" value="Acetoacetate decarboxylase-like"/>
    <property type="match status" value="1"/>
</dbReference>
<dbReference type="InterPro" id="IPR023375">
    <property type="entry name" value="ADC_dom_sf"/>
</dbReference>
<gene>
    <name evidence="1" type="ORF">H4W30_001362</name>
</gene>
<dbReference type="EC" id="4.1.1.4" evidence="1"/>
<sequence>MNTEQLLRSPLPPLAAPPYPLRATRFVDREYFNVVYRTDPDALRAVVPEPLEIIDPVVRFEVMHMGDVDGFGPYTEAGQVISVRFDGEEGEYLHTMHLDHVGAIVAGRELSAYPKTTGTPRLFTEEGALVGTLDYASQRVATATMAYKHLPLDPAEAREQITVPTFAIKAIPDYTGGLRVCDLIRTQITDIDIKWAWQGPARLHLAEHVMAPLADLPVHQVISASHILTDLTLAPATPVHDYLEQAKRP</sequence>
<evidence type="ECO:0000313" key="2">
    <source>
        <dbReference type="Proteomes" id="UP000656548"/>
    </source>
</evidence>
<name>A0ABR9L2K5_9PSEU</name>
<comment type="caution">
    <text evidence="1">The sequence shown here is derived from an EMBL/GenBank/DDBJ whole genome shotgun (WGS) entry which is preliminary data.</text>
</comment>
<dbReference type="EMBL" id="JADBEJ010000001">
    <property type="protein sequence ID" value="MBE1574333.1"/>
    <property type="molecule type" value="Genomic_DNA"/>
</dbReference>
<evidence type="ECO:0000313" key="1">
    <source>
        <dbReference type="EMBL" id="MBE1574333.1"/>
    </source>
</evidence>
<dbReference type="NCBIfam" id="NF002614">
    <property type="entry name" value="PRK02265.1"/>
    <property type="match status" value="1"/>
</dbReference>